<proteinExistence type="predicted"/>
<dbReference type="AlphaFoldDB" id="A0A0G0TU60"/>
<evidence type="ECO:0000313" key="3">
    <source>
        <dbReference type="EMBL" id="KKR41432.1"/>
    </source>
</evidence>
<sequence>MQSKFRKTSKKKIKKINYEGLTMIKTFYSLIGLLIILSFSRIDAQDFDPASIPEKYGSTNYGTDFWLTFHPNYQAAQSSNSIRIYISSTVETSVKLEVPGRGYQAQMNTIPNNTIQFDIPITIGQPFSGGMSLPPPIEQVYDGAGIHITSMDPIVVYGLARGSGSSDGYMAIPISTWGKEYIIASWADDSNNETDFRPSYASVIAAYDNTRVSFILGGNSNTQTKGGMEPGELKQFTLYSGDVLVIPSMGTYSDLSGSKILANKPVAVVTGNRCTAIPETENNCDYLIEMELPTQVWGKEFHVGTINKRKKNPIIKIMAKEEGTKIYKNGVEIASIKYAGGLESDGWLRMRTDNGKPTPVTIRADKPVCITLFNPSRSEDTVNIDPFQMLQIPIEHYQKEVFFTTPSAKNYIEFPTNVINIIYESDDMGTVPDELEFAQESYGKLQWEKVNLTSPAPGSAFIGTSNGRRYYLKQFQLPAYGTYKVRANNPIMVYSYGYSPSASYGYPASAVLVNLEKGLDTLGPVPSYTVECNGTVDNAIIEDYPQNNDRSNLSVVCLQNNSSFNYNFSYISFMPGEKNKTTWNLSVKDKSKDARAVITFGDRTGHDTTIVVNYYVRKPAFRQKSIDLGLIRIGNEELTDIWLLNQSPTAPLILNNIFLKYNDRGFELLDENLDTLSFPMMISPLDSVKIKVRFTGVQKGVYSDSIGVSDDCSTWMLGYVKAETGKPEISVSDFTFPDTYLQNKASGQIVIRNEGNFNLVITDYNPPGDPAFKIDIQVFSETNPLILGPGQYYTIEATFEPTQEKDYIDSAVFVSDAMGTDPATILAGKGVIKVGVEDNDENNHYLSIYPNPADGQLVVRYDKLFSAFNIRIYDIYGNSVEEKTFENGRTSLILDVSGLSNGVYFLLLNSMNGTVKSSFSIMR</sequence>
<dbReference type="Pfam" id="PF17517">
    <property type="entry name" value="IgGFc_binding"/>
    <property type="match status" value="1"/>
</dbReference>
<dbReference type="PANTHER" id="PTHR46534:SF1">
    <property type="entry name" value="IGGFC-BINDING PROTEIN N-TERMINAL DOMAIN-CONTAINING PROTEIN"/>
    <property type="match status" value="1"/>
</dbReference>
<dbReference type="Gene3D" id="2.60.40.10">
    <property type="entry name" value="Immunoglobulins"/>
    <property type="match status" value="1"/>
</dbReference>
<comment type="caution">
    <text evidence="3">The sequence shown here is derived from an EMBL/GenBank/DDBJ whole genome shotgun (WGS) entry which is preliminary data.</text>
</comment>
<dbReference type="InterPro" id="IPR026444">
    <property type="entry name" value="Secre_tail"/>
</dbReference>
<dbReference type="InterPro" id="IPR013783">
    <property type="entry name" value="Ig-like_fold"/>
</dbReference>
<dbReference type="Pfam" id="PF18962">
    <property type="entry name" value="Por_Secre_tail"/>
    <property type="match status" value="1"/>
</dbReference>
<accession>A0A0G0TU60</accession>
<evidence type="ECO:0000259" key="2">
    <source>
        <dbReference type="Pfam" id="PF18962"/>
    </source>
</evidence>
<reference evidence="3 4" key="1">
    <citation type="journal article" date="2015" name="Nature">
        <title>rRNA introns, odd ribosomes, and small enigmatic genomes across a large radiation of phyla.</title>
        <authorList>
            <person name="Brown C.T."/>
            <person name="Hug L.A."/>
            <person name="Thomas B.C."/>
            <person name="Sharon I."/>
            <person name="Castelle C.J."/>
            <person name="Singh A."/>
            <person name="Wilkins M.J."/>
            <person name="Williams K.H."/>
            <person name="Banfield J.F."/>
        </authorList>
    </citation>
    <scope>NUCLEOTIDE SEQUENCE [LARGE SCALE GENOMIC DNA]</scope>
</reference>
<dbReference type="Proteomes" id="UP000034881">
    <property type="component" value="Unassembled WGS sequence"/>
</dbReference>
<feature type="domain" description="Secretion system C-terminal sorting" evidence="2">
    <location>
        <begin position="848"/>
        <end position="916"/>
    </location>
</feature>
<gene>
    <name evidence="3" type="ORF">UT77_C0011G0003</name>
</gene>
<evidence type="ECO:0000259" key="1">
    <source>
        <dbReference type="Pfam" id="PF17517"/>
    </source>
</evidence>
<dbReference type="InterPro" id="IPR035234">
    <property type="entry name" value="IgGFc-bd_N"/>
</dbReference>
<organism evidence="3 4">
    <name type="scientific">Candidatus Daviesbacteria bacterium GW2011_GWC2_40_12</name>
    <dbReference type="NCBI Taxonomy" id="1618431"/>
    <lineage>
        <taxon>Bacteria</taxon>
        <taxon>Candidatus Daviesiibacteriota</taxon>
    </lineage>
</organism>
<evidence type="ECO:0008006" key="5">
    <source>
        <dbReference type="Google" id="ProtNLM"/>
    </source>
</evidence>
<protein>
    <recommendedName>
        <fullName evidence="5">Secretion system C-terminal sorting domain-containing protein</fullName>
    </recommendedName>
</protein>
<name>A0A0G0TU60_9BACT</name>
<evidence type="ECO:0000313" key="4">
    <source>
        <dbReference type="Proteomes" id="UP000034881"/>
    </source>
</evidence>
<feature type="domain" description="IgGFc-binding protein N-terminal" evidence="1">
    <location>
        <begin position="167"/>
        <end position="497"/>
    </location>
</feature>
<dbReference type="NCBIfam" id="TIGR04183">
    <property type="entry name" value="Por_Secre_tail"/>
    <property type="match status" value="1"/>
</dbReference>
<dbReference type="EMBL" id="LBYB01000011">
    <property type="protein sequence ID" value="KKR41432.1"/>
    <property type="molecule type" value="Genomic_DNA"/>
</dbReference>
<dbReference type="PANTHER" id="PTHR46534">
    <property type="entry name" value="IGGFC_BINDING DOMAIN-CONTAINING PROTEIN"/>
    <property type="match status" value="1"/>
</dbReference>